<proteinExistence type="predicted"/>
<feature type="compositionally biased region" description="Low complexity" evidence="1">
    <location>
        <begin position="193"/>
        <end position="207"/>
    </location>
</feature>
<dbReference type="SUPFAM" id="SSF50978">
    <property type="entry name" value="WD40 repeat-like"/>
    <property type="match status" value="1"/>
</dbReference>
<sequence length="580" mass="64075">MSRKLFLISREVPFITRRPTALCAVWTSQNRQGYITLGYLFRDYLLSWILKSIVAYGQPSGIFFPLEFVSLPNHNKDKKQEPGFRREEYAQQLDEKESSTRSGNVGYHRRRQREDAVESSLPSGRLRKSTMGEEDAVEQQLRELEQKRPTTGSHDKKRDATVAPSGNGILRSLALPFTVMEWTLPTAPRPPSKKSSFSSKSPTTSTPNASINYSTNACLLIDIFVLFCFVEITSTDGSGDDLSESFAFALVNGALGVFEVHGRRVRDFRPKWPSSSFASSDGLVTAMAYRLPHVVMGDRLGNICWWDVSTGLSSSFNAHREGIRRIKFSPVVPGDRSRGRIAVLFYDNTFSILDLGKLDTVLGIVDENFMLEFASVKVGMNIACCCNDVKATSNSKDAFSKEIFRPMPLCLPVLLPMPHSLGSQRDLPSRSRRGNHHLITSTGVAASTLAIADDDSGLSRHRFVDPVGLDRSRVGLGHRSPATVFDLDNCNDGDLCILRCCFDPVAGLLSAVRMLPPRPTPGTSLSASNSLNNDDVHSLYHCFLLIDDWSVPDLSRFGPGFLLLLQVMPSADPSAADGAR</sequence>
<dbReference type="InterPro" id="IPR036322">
    <property type="entry name" value="WD40_repeat_dom_sf"/>
</dbReference>
<gene>
    <name evidence="3" type="ORF">KSP40_PGU000749</name>
</gene>
<evidence type="ECO:0000256" key="1">
    <source>
        <dbReference type="SAM" id="MobiDB-lite"/>
    </source>
</evidence>
<dbReference type="PANTHER" id="PTHR14593:SF5">
    <property type="entry name" value="WD REPEAT-CONTAINING PROTEIN 11"/>
    <property type="match status" value="1"/>
</dbReference>
<dbReference type="InterPro" id="IPR057853">
    <property type="entry name" value="Beta-prop_WDR11_2nd"/>
</dbReference>
<dbReference type="Gene3D" id="2.130.10.10">
    <property type="entry name" value="YVTN repeat-like/Quinoprotein amine dehydrogenase"/>
    <property type="match status" value="1"/>
</dbReference>
<comment type="caution">
    <text evidence="3">The sequence shown here is derived from an EMBL/GenBank/DDBJ whole genome shotgun (WGS) entry which is preliminary data.</text>
</comment>
<feature type="compositionally biased region" description="Basic and acidic residues" evidence="1">
    <location>
        <begin position="140"/>
        <end position="160"/>
    </location>
</feature>
<feature type="region of interest" description="Disordered" evidence="1">
    <location>
        <begin position="89"/>
        <end position="165"/>
    </location>
</feature>
<dbReference type="EMBL" id="JBBWWR010000019">
    <property type="protein sequence ID" value="KAK8941608.1"/>
    <property type="molecule type" value="Genomic_DNA"/>
</dbReference>
<dbReference type="InterPro" id="IPR039694">
    <property type="entry name" value="WDR11"/>
</dbReference>
<evidence type="ECO:0000313" key="3">
    <source>
        <dbReference type="EMBL" id="KAK8941608.1"/>
    </source>
</evidence>
<dbReference type="Proteomes" id="UP001412067">
    <property type="component" value="Unassembled WGS sequence"/>
</dbReference>
<keyword evidence="4" id="KW-1185">Reference proteome</keyword>
<name>A0ABR2LI74_9ASPA</name>
<feature type="domain" description="WDR11 second beta-propeller" evidence="2">
    <location>
        <begin position="169"/>
        <end position="360"/>
    </location>
</feature>
<feature type="compositionally biased region" description="Basic and acidic residues" evidence="1">
    <location>
        <begin position="89"/>
        <end position="99"/>
    </location>
</feature>
<feature type="region of interest" description="Disordered" evidence="1">
    <location>
        <begin position="186"/>
        <end position="208"/>
    </location>
</feature>
<accession>A0ABR2LI74</accession>
<evidence type="ECO:0000259" key="2">
    <source>
        <dbReference type="Pfam" id="PF23752"/>
    </source>
</evidence>
<protein>
    <recommendedName>
        <fullName evidence="2">WDR11 second beta-propeller domain-containing protein</fullName>
    </recommendedName>
</protein>
<dbReference type="PANTHER" id="PTHR14593">
    <property type="entry name" value="WD REPEAT-CONTAINING PROTEIN 11"/>
    <property type="match status" value="1"/>
</dbReference>
<dbReference type="Pfam" id="PF23752">
    <property type="entry name" value="Beta-prop_WDR11_2nd"/>
    <property type="match status" value="1"/>
</dbReference>
<evidence type="ECO:0000313" key="4">
    <source>
        <dbReference type="Proteomes" id="UP001412067"/>
    </source>
</evidence>
<reference evidence="3 4" key="1">
    <citation type="journal article" date="2022" name="Nat. Plants">
        <title>Genomes of leafy and leafless Platanthera orchids illuminate the evolution of mycoheterotrophy.</title>
        <authorList>
            <person name="Li M.H."/>
            <person name="Liu K.W."/>
            <person name="Li Z."/>
            <person name="Lu H.C."/>
            <person name="Ye Q.L."/>
            <person name="Zhang D."/>
            <person name="Wang J.Y."/>
            <person name="Li Y.F."/>
            <person name="Zhong Z.M."/>
            <person name="Liu X."/>
            <person name="Yu X."/>
            <person name="Liu D.K."/>
            <person name="Tu X.D."/>
            <person name="Liu B."/>
            <person name="Hao Y."/>
            <person name="Liao X.Y."/>
            <person name="Jiang Y.T."/>
            <person name="Sun W.H."/>
            <person name="Chen J."/>
            <person name="Chen Y.Q."/>
            <person name="Ai Y."/>
            <person name="Zhai J.W."/>
            <person name="Wu S.S."/>
            <person name="Zhou Z."/>
            <person name="Hsiao Y.Y."/>
            <person name="Wu W.L."/>
            <person name="Chen Y.Y."/>
            <person name="Lin Y.F."/>
            <person name="Hsu J.L."/>
            <person name="Li C.Y."/>
            <person name="Wang Z.W."/>
            <person name="Zhao X."/>
            <person name="Zhong W.Y."/>
            <person name="Ma X.K."/>
            <person name="Ma L."/>
            <person name="Huang J."/>
            <person name="Chen G.Z."/>
            <person name="Huang M.Z."/>
            <person name="Huang L."/>
            <person name="Peng D.H."/>
            <person name="Luo Y.B."/>
            <person name="Zou S.Q."/>
            <person name="Chen S.P."/>
            <person name="Lan S."/>
            <person name="Tsai W.C."/>
            <person name="Van de Peer Y."/>
            <person name="Liu Z.J."/>
        </authorList>
    </citation>
    <scope>NUCLEOTIDE SEQUENCE [LARGE SCALE GENOMIC DNA]</scope>
    <source>
        <strain evidence="3">Lor288</strain>
    </source>
</reference>
<dbReference type="InterPro" id="IPR015943">
    <property type="entry name" value="WD40/YVTN_repeat-like_dom_sf"/>
</dbReference>
<organism evidence="3 4">
    <name type="scientific">Platanthera guangdongensis</name>
    <dbReference type="NCBI Taxonomy" id="2320717"/>
    <lineage>
        <taxon>Eukaryota</taxon>
        <taxon>Viridiplantae</taxon>
        <taxon>Streptophyta</taxon>
        <taxon>Embryophyta</taxon>
        <taxon>Tracheophyta</taxon>
        <taxon>Spermatophyta</taxon>
        <taxon>Magnoliopsida</taxon>
        <taxon>Liliopsida</taxon>
        <taxon>Asparagales</taxon>
        <taxon>Orchidaceae</taxon>
        <taxon>Orchidoideae</taxon>
        <taxon>Orchideae</taxon>
        <taxon>Orchidinae</taxon>
        <taxon>Platanthera</taxon>
    </lineage>
</organism>